<name>A0A7S3TW04_EMIHU</name>
<dbReference type="EMBL" id="HBIR01057639">
    <property type="protein sequence ID" value="CAE0595148.1"/>
    <property type="molecule type" value="Transcribed_RNA"/>
</dbReference>
<sequence length="122" mass="13373">MVRAEDGERGGRGVGLHCRRDTQGESRVEIRPLLSDVRVTLRRCAAKCTGGANGMNPCGLNFMANFTNIGTYEYKYGEPDVPAYPRAYRVKQWVGSFPGYGKNDTGRPLFCDDDAAGSTCMP</sequence>
<organism evidence="2">
    <name type="scientific">Emiliania huxleyi</name>
    <name type="common">Coccolithophore</name>
    <name type="synonym">Pontosphaera huxleyi</name>
    <dbReference type="NCBI Taxonomy" id="2903"/>
    <lineage>
        <taxon>Eukaryota</taxon>
        <taxon>Haptista</taxon>
        <taxon>Haptophyta</taxon>
        <taxon>Prymnesiophyceae</taxon>
        <taxon>Isochrysidales</taxon>
        <taxon>Noelaerhabdaceae</taxon>
        <taxon>Emiliania</taxon>
    </lineage>
</organism>
<evidence type="ECO:0000256" key="1">
    <source>
        <dbReference type="SAM" id="MobiDB-lite"/>
    </source>
</evidence>
<feature type="region of interest" description="Disordered" evidence="1">
    <location>
        <begin position="1"/>
        <end position="21"/>
    </location>
</feature>
<dbReference type="AlphaFoldDB" id="A0A7S3TW04"/>
<feature type="compositionally biased region" description="Basic and acidic residues" evidence="1">
    <location>
        <begin position="1"/>
        <end position="11"/>
    </location>
</feature>
<evidence type="ECO:0000313" key="2">
    <source>
        <dbReference type="EMBL" id="CAE0595148.1"/>
    </source>
</evidence>
<gene>
    <name evidence="2" type="ORF">EHUX00137_LOCUS44823</name>
</gene>
<accession>A0A7S3TW04</accession>
<reference evidence="2" key="1">
    <citation type="submission" date="2021-01" db="EMBL/GenBank/DDBJ databases">
        <authorList>
            <person name="Corre E."/>
            <person name="Pelletier E."/>
            <person name="Niang G."/>
            <person name="Scheremetjew M."/>
            <person name="Finn R."/>
            <person name="Kale V."/>
            <person name="Holt S."/>
            <person name="Cochrane G."/>
            <person name="Meng A."/>
            <person name="Brown T."/>
            <person name="Cohen L."/>
        </authorList>
    </citation>
    <scope>NUCLEOTIDE SEQUENCE</scope>
    <source>
        <strain evidence="2">379</strain>
    </source>
</reference>
<proteinExistence type="predicted"/>
<protein>
    <submittedName>
        <fullName evidence="2">Uncharacterized protein</fullName>
    </submittedName>
</protein>